<keyword evidence="2" id="KW-0479">Metal-binding</keyword>
<keyword evidence="4" id="KW-0862">Zinc</keyword>
<feature type="region of interest" description="Disordered" evidence="9">
    <location>
        <begin position="316"/>
        <end position="357"/>
    </location>
</feature>
<feature type="compositionally biased region" description="Basic and acidic residues" evidence="9">
    <location>
        <begin position="866"/>
        <end position="875"/>
    </location>
</feature>
<feature type="compositionally biased region" description="Basic residues" evidence="9">
    <location>
        <begin position="567"/>
        <end position="585"/>
    </location>
</feature>
<dbReference type="VEuPathDB" id="VectorBase:ACHR005551"/>
<feature type="compositionally biased region" description="Pro residues" evidence="9">
    <location>
        <begin position="611"/>
        <end position="631"/>
    </location>
</feature>
<dbReference type="PROSITE" id="PS01359">
    <property type="entry name" value="ZF_PHD_1"/>
    <property type="match status" value="1"/>
</dbReference>
<keyword evidence="12" id="KW-1185">Reference proteome</keyword>
<feature type="compositionally biased region" description="Polar residues" evidence="9">
    <location>
        <begin position="1421"/>
        <end position="1444"/>
    </location>
</feature>
<dbReference type="Proteomes" id="UP000075881">
    <property type="component" value="Unassembled WGS sequence"/>
</dbReference>
<dbReference type="Gene3D" id="3.30.40.10">
    <property type="entry name" value="Zinc/RING finger domain, C3HC4 (zinc finger)"/>
    <property type="match status" value="1"/>
</dbReference>
<dbReference type="SMART" id="SM00249">
    <property type="entry name" value="PHD"/>
    <property type="match status" value="1"/>
</dbReference>
<dbReference type="Pfam" id="PF00628">
    <property type="entry name" value="PHD"/>
    <property type="match status" value="1"/>
</dbReference>
<feature type="region of interest" description="Disordered" evidence="9">
    <location>
        <begin position="695"/>
        <end position="720"/>
    </location>
</feature>
<dbReference type="PANTHER" id="PTHR46452">
    <property type="entry name" value="TRANSCRIPTION INITIATION FACTOR TFIID SUBUNIT 3"/>
    <property type="match status" value="1"/>
</dbReference>
<dbReference type="GO" id="GO:0008270">
    <property type="term" value="F:zinc ion binding"/>
    <property type="evidence" value="ECO:0007669"/>
    <property type="project" value="UniProtKB-KW"/>
</dbReference>
<feature type="region of interest" description="Disordered" evidence="9">
    <location>
        <begin position="846"/>
        <end position="922"/>
    </location>
</feature>
<feature type="region of interest" description="Disordered" evidence="9">
    <location>
        <begin position="756"/>
        <end position="828"/>
    </location>
</feature>
<dbReference type="InterPro" id="IPR009072">
    <property type="entry name" value="Histone-fold"/>
</dbReference>
<dbReference type="CDD" id="cd15522">
    <property type="entry name" value="PHD_TAF3"/>
    <property type="match status" value="1"/>
</dbReference>
<dbReference type="InterPro" id="IPR006565">
    <property type="entry name" value="BTP"/>
</dbReference>
<dbReference type="GO" id="GO:0045944">
    <property type="term" value="P:positive regulation of transcription by RNA polymerase II"/>
    <property type="evidence" value="ECO:0007669"/>
    <property type="project" value="TreeGrafter"/>
</dbReference>
<dbReference type="InterPro" id="IPR019786">
    <property type="entry name" value="Zinc_finger_PHD-type_CS"/>
</dbReference>
<evidence type="ECO:0000313" key="12">
    <source>
        <dbReference type="Proteomes" id="UP000075881"/>
    </source>
</evidence>
<dbReference type="Pfam" id="PF07524">
    <property type="entry name" value="Bromo_TP"/>
    <property type="match status" value="1"/>
</dbReference>
<protein>
    <recommendedName>
        <fullName evidence="10">PHD-type domain-containing protein</fullName>
    </recommendedName>
</protein>
<feature type="compositionally biased region" description="Basic and acidic residues" evidence="9">
    <location>
        <begin position="434"/>
        <end position="456"/>
    </location>
</feature>
<dbReference type="Gene3D" id="1.10.20.10">
    <property type="entry name" value="Histone, subunit A"/>
    <property type="match status" value="1"/>
</dbReference>
<dbReference type="InterPro" id="IPR019787">
    <property type="entry name" value="Znf_PHD-finger"/>
</dbReference>
<feature type="domain" description="PHD-type" evidence="10">
    <location>
        <begin position="1624"/>
        <end position="1674"/>
    </location>
</feature>
<dbReference type="GO" id="GO:0005669">
    <property type="term" value="C:transcription factor TFIID complex"/>
    <property type="evidence" value="ECO:0007669"/>
    <property type="project" value="TreeGrafter"/>
</dbReference>
<feature type="compositionally biased region" description="Low complexity" evidence="9">
    <location>
        <begin position="1228"/>
        <end position="1238"/>
    </location>
</feature>
<feature type="region of interest" description="Disordered" evidence="9">
    <location>
        <begin position="1281"/>
        <end position="1506"/>
    </location>
</feature>
<feature type="compositionally biased region" description="Low complexity" evidence="9">
    <location>
        <begin position="895"/>
        <end position="922"/>
    </location>
</feature>
<feature type="compositionally biased region" description="Basic and acidic residues" evidence="9">
    <location>
        <begin position="1584"/>
        <end position="1594"/>
    </location>
</feature>
<accession>A0A182K466</accession>
<feature type="compositionally biased region" description="Basic and acidic residues" evidence="9">
    <location>
        <begin position="769"/>
        <end position="788"/>
    </location>
</feature>
<dbReference type="STRING" id="43041.A0A182K466"/>
<dbReference type="InterPro" id="IPR001965">
    <property type="entry name" value="Znf_PHD"/>
</dbReference>
<dbReference type="PROSITE" id="PS50016">
    <property type="entry name" value="ZF_PHD_2"/>
    <property type="match status" value="1"/>
</dbReference>
<feature type="compositionally biased region" description="Gly residues" evidence="9">
    <location>
        <begin position="403"/>
        <end position="412"/>
    </location>
</feature>
<dbReference type="InterPro" id="IPR013083">
    <property type="entry name" value="Znf_RING/FYVE/PHD"/>
</dbReference>
<evidence type="ECO:0000259" key="10">
    <source>
        <dbReference type="PROSITE" id="PS50016"/>
    </source>
</evidence>
<evidence type="ECO:0000256" key="5">
    <source>
        <dbReference type="ARBA" id="ARBA00023015"/>
    </source>
</evidence>
<feature type="compositionally biased region" description="Basic and acidic residues" evidence="9">
    <location>
        <begin position="968"/>
        <end position="982"/>
    </location>
</feature>
<evidence type="ECO:0000313" key="11">
    <source>
        <dbReference type="EnsemblMetazoa" id="ACHR005551-PA"/>
    </source>
</evidence>
<reference evidence="11" key="2">
    <citation type="submission" date="2020-05" db="UniProtKB">
        <authorList>
            <consortium name="EnsemblMetazoa"/>
        </authorList>
    </citation>
    <scope>IDENTIFICATION</scope>
    <source>
        <strain evidence="11">ACHKN1017</strain>
    </source>
</reference>
<feature type="compositionally biased region" description="Basic residues" evidence="9">
    <location>
        <begin position="1297"/>
        <end position="1309"/>
    </location>
</feature>
<keyword evidence="7" id="KW-0539">Nucleus</keyword>
<dbReference type="GO" id="GO:0046982">
    <property type="term" value="F:protein heterodimerization activity"/>
    <property type="evidence" value="ECO:0007669"/>
    <property type="project" value="InterPro"/>
</dbReference>
<feature type="compositionally biased region" description="Basic residues" evidence="9">
    <location>
        <begin position="1367"/>
        <end position="1385"/>
    </location>
</feature>
<feature type="region of interest" description="Disordered" evidence="9">
    <location>
        <begin position="605"/>
        <end position="655"/>
    </location>
</feature>
<keyword evidence="3 8" id="KW-0863">Zinc-finger</keyword>
<dbReference type="CDD" id="cd22916">
    <property type="entry name" value="HFD_TAF3"/>
    <property type="match status" value="1"/>
</dbReference>
<evidence type="ECO:0000256" key="2">
    <source>
        <dbReference type="ARBA" id="ARBA00022723"/>
    </source>
</evidence>
<feature type="compositionally biased region" description="Low complexity" evidence="9">
    <location>
        <begin position="242"/>
        <end position="252"/>
    </location>
</feature>
<dbReference type="SMART" id="SM00576">
    <property type="entry name" value="BTP"/>
    <property type="match status" value="1"/>
</dbReference>
<feature type="compositionally biased region" description="Low complexity" evidence="9">
    <location>
        <begin position="1398"/>
        <end position="1408"/>
    </location>
</feature>
<feature type="region of interest" description="Disordered" evidence="9">
    <location>
        <begin position="403"/>
        <end position="487"/>
    </location>
</feature>
<evidence type="ECO:0000256" key="7">
    <source>
        <dbReference type="ARBA" id="ARBA00023242"/>
    </source>
</evidence>
<sequence length="1697" mass="177769">MSHAYAQHVLKVAVAQICQTIGWHSTHTSTMDLLIDVTQHFLREISRIMHRYCELYNRTEANLDDLALAYKEIGINLDELMEYIQFVDPIPLPLEVPRFPLPKESSLNFLKPGSREVLTRPVHIPEYMPPLMFESEEDGAGAASAAMAGGSEEDRVLVGGIADAKSLLNSAALALAAAAAMSAGEGRALTDGGGGSAEISIGGNVDDGSILPHAVINEEVEIPMQTIEVKEQTEVTATTPITGTTSMTTTVDETTEESAPEGVKRPETVVSKDKPTAGEEPPSVVTPGAKPAIVTEEGRPTREISSVIMTTSGFISPAREGKLPESRIPIIPEERPIPAPAPPISTMPAAPHHPLGGGVPAGAPAAVGSSTLSASAPVSSAALLASAASTSYFPKPTDGGLLAPGGTLGGSTIGAVPHDPVLPPPPLPPPTKPAGEKSAKKVKKKPVDKEKKKSEKSLANASRKLDKHVGGEKGALMKPPPPPPLEPTVSGTIFESAVKEEKVFPAPLPGEMPATPFPPPHGSRENLVFNPFAKEGGMVVPPIKPEMNEMVGGGMSLTATPTGKPAKPTKTKVVKEKPAKKRKSAAPKLPPGELGLEQQLQLPGSLFPGQLLPPPMANLLPPVMPQPNPSPKPKKVSRKKAANQQRGQHQDVGALPPPLIGPLGLGTSPLVGPGGNHPDGLFGMMQNAPTTAALSLPLKKPPSSMGSFKQEDRPEALPTPHSHMAADQVAQLNLLQMMHPSLEITASPAILSQDAQQKSHKAPFQGKGMKSDTSSDRDVIVIDDDKTPPHVSPMLSPGGAGVSTTPLATPTTTKKQRKQAAQNAAATGAASDYHLGANMMGYAGGSKMHPQQPFPAGPGSNTFEGGEFRHSDDPHGLQFSPTGVPKTPDIKLQHSSSSSTPSWMSESPRLTTPKKGTTTTTGNLFSELSSKALSEGMVPNKALDIGGAPIPPAAETGKKPKRPKQKPKNTEAKRAKLDEGAKKMGQLPLTGQPDLAGGSKNPFSLYPGGINPFAPDAASAYSKYLSQVAGLPRMPFGMFPLPSGPGLIPDNPLFPRLPPTYPGQPRPGFQMPPNPFGLPPGMNPMNNLLRMPGLANRLPGLGGGLGGNQRDFLDEPLDPETKLAQTPLDLQKSTCNVAPLVPPSLFQSATESIALGDAGSNELLNLSVKSTGAPSVSKETITTAQSTISSKKETTLTISGATSSGVVGGSAAPAASSFASQPLFSSSVSASVKDTSSGRTETMMRESSYKEDQVVILPAASFLPGASPPQRSNLLVIDIDDSDGSQSTATTGGKSKDGKRKQKEHKKDRKQKDGKIKKKKDKKDKSKSKDRDREQLKELTAGTATAPGMMTMGMIGAEEALMEQLRKERKEKKEKRKEKLKKEKRKEKEGRAGGPAGAGPSAGTQPAGEMGLKLMLKIGGSNATQSPRSETPEQLATTGASSSQEPRRDGSPELARISALVTRPPKLKGNTTPGSKGKKDDVASKNVPLSSPGGSLEHSKLQPSTEPDDAFAALKQSTKVNLASGAVGAAATTATLTNYATVDEGAMAGSSATGRASKAARMADGLMDTGVKALGGAVSGSGESSKKATKESKSSKSVHHHHHAAADTYNTTPVHMTDVDGNTVWICPACGRVDDGTPMIGCDGCDAWYHWVCVGIQVPPDDNEDWYCRVCIAKKQDSQADEKQRKRKKKDKKTSKD</sequence>
<feature type="region of interest" description="Disordered" evidence="9">
    <location>
        <begin position="242"/>
        <end position="289"/>
    </location>
</feature>
<feature type="region of interest" description="Disordered" evidence="9">
    <location>
        <begin position="558"/>
        <end position="593"/>
    </location>
</feature>
<feature type="compositionally biased region" description="Basic and acidic residues" evidence="9">
    <location>
        <begin position="1323"/>
        <end position="1337"/>
    </location>
</feature>
<evidence type="ECO:0000256" key="9">
    <source>
        <dbReference type="SAM" id="MobiDB-lite"/>
    </source>
</evidence>
<feature type="region of interest" description="Disordered" evidence="9">
    <location>
        <begin position="1228"/>
        <end position="1248"/>
    </location>
</feature>
<evidence type="ECO:0000256" key="4">
    <source>
        <dbReference type="ARBA" id="ARBA00022833"/>
    </source>
</evidence>
<keyword evidence="6" id="KW-0804">Transcription</keyword>
<name>A0A182K466_9DIPT</name>
<organism evidence="11 12">
    <name type="scientific">Anopheles christyi</name>
    <dbReference type="NCBI Taxonomy" id="43041"/>
    <lineage>
        <taxon>Eukaryota</taxon>
        <taxon>Metazoa</taxon>
        <taxon>Ecdysozoa</taxon>
        <taxon>Arthropoda</taxon>
        <taxon>Hexapoda</taxon>
        <taxon>Insecta</taxon>
        <taxon>Pterygota</taxon>
        <taxon>Neoptera</taxon>
        <taxon>Endopterygota</taxon>
        <taxon>Diptera</taxon>
        <taxon>Nematocera</taxon>
        <taxon>Culicoidea</taxon>
        <taxon>Culicidae</taxon>
        <taxon>Anophelinae</taxon>
        <taxon>Anopheles</taxon>
    </lineage>
</organism>
<comment type="subcellular location">
    <subcellularLocation>
        <location evidence="1">Nucleus</location>
    </subcellularLocation>
</comment>
<dbReference type="PANTHER" id="PTHR46452:SF1">
    <property type="entry name" value="TRANSCRIPTION INITIATION FACTOR TFIID SUBUNIT 3"/>
    <property type="match status" value="1"/>
</dbReference>
<feature type="region of interest" description="Disordered" evidence="9">
    <location>
        <begin position="1676"/>
        <end position="1697"/>
    </location>
</feature>
<feature type="region of interest" description="Disordered" evidence="9">
    <location>
        <begin position="942"/>
        <end position="1000"/>
    </location>
</feature>
<feature type="compositionally biased region" description="Basic residues" evidence="9">
    <location>
        <begin position="1685"/>
        <end position="1697"/>
    </location>
</feature>
<proteinExistence type="predicted"/>
<feature type="compositionally biased region" description="Basic residues" evidence="9">
    <location>
        <begin position="632"/>
        <end position="641"/>
    </location>
</feature>
<feature type="compositionally biased region" description="Pro residues" evidence="9">
    <location>
        <begin position="420"/>
        <end position="432"/>
    </location>
</feature>
<reference evidence="12" key="1">
    <citation type="submission" date="2013-03" db="EMBL/GenBank/DDBJ databases">
        <title>The Genome Sequence of Anopheles christyi ACHKN1017.</title>
        <authorList>
            <consortium name="The Broad Institute Genomics Platform"/>
            <person name="Neafsey D.E."/>
            <person name="Besansky N."/>
            <person name="Walker B."/>
            <person name="Young S.K."/>
            <person name="Zeng Q."/>
            <person name="Gargeya S."/>
            <person name="Fitzgerald M."/>
            <person name="Haas B."/>
            <person name="Abouelleil A."/>
            <person name="Allen A.W."/>
            <person name="Alvarado L."/>
            <person name="Arachchi H.M."/>
            <person name="Berlin A.M."/>
            <person name="Chapman S.B."/>
            <person name="Gainer-Dewar J."/>
            <person name="Goldberg J."/>
            <person name="Griggs A."/>
            <person name="Gujja S."/>
            <person name="Hansen M."/>
            <person name="Howarth C."/>
            <person name="Imamovic A."/>
            <person name="Ireland A."/>
            <person name="Larimer J."/>
            <person name="McCowan C."/>
            <person name="Murphy C."/>
            <person name="Pearson M."/>
            <person name="Poon T.W."/>
            <person name="Priest M."/>
            <person name="Roberts A."/>
            <person name="Saif S."/>
            <person name="Shea T."/>
            <person name="Sisk P."/>
            <person name="Sykes S."/>
            <person name="Wortman J."/>
            <person name="Nusbaum C."/>
            <person name="Birren B."/>
        </authorList>
    </citation>
    <scope>NUCLEOTIDE SEQUENCE [LARGE SCALE GENOMIC DNA]</scope>
    <source>
        <strain evidence="12">ACHKN1017</strain>
    </source>
</reference>
<dbReference type="InterPro" id="IPR011011">
    <property type="entry name" value="Znf_FYVE_PHD"/>
</dbReference>
<evidence type="ECO:0000256" key="1">
    <source>
        <dbReference type="ARBA" id="ARBA00004123"/>
    </source>
</evidence>
<evidence type="ECO:0000256" key="3">
    <source>
        <dbReference type="ARBA" id="ARBA00022771"/>
    </source>
</evidence>
<keyword evidence="5" id="KW-0805">Transcription regulation</keyword>
<dbReference type="SUPFAM" id="SSF57903">
    <property type="entry name" value="FYVE/PHD zinc finger"/>
    <property type="match status" value="1"/>
</dbReference>
<feature type="compositionally biased region" description="Low complexity" evidence="9">
    <location>
        <begin position="1340"/>
        <end position="1357"/>
    </location>
</feature>
<feature type="compositionally biased region" description="Low complexity" evidence="9">
    <location>
        <begin position="804"/>
        <end position="828"/>
    </location>
</feature>
<dbReference type="GO" id="GO:0002039">
    <property type="term" value="F:p53 binding"/>
    <property type="evidence" value="ECO:0007669"/>
    <property type="project" value="TreeGrafter"/>
</dbReference>
<dbReference type="EnsemblMetazoa" id="ACHR005551-RA">
    <property type="protein sequence ID" value="ACHR005551-PA"/>
    <property type="gene ID" value="ACHR005551"/>
</dbReference>
<feature type="compositionally biased region" description="Polar residues" evidence="9">
    <location>
        <begin position="1284"/>
        <end position="1293"/>
    </location>
</feature>
<evidence type="ECO:0000256" key="6">
    <source>
        <dbReference type="ARBA" id="ARBA00023163"/>
    </source>
</evidence>
<feature type="compositionally biased region" description="Basic and acidic residues" evidence="9">
    <location>
        <begin position="262"/>
        <end position="277"/>
    </location>
</feature>
<evidence type="ECO:0000256" key="8">
    <source>
        <dbReference type="PROSITE-ProRule" id="PRU00146"/>
    </source>
</evidence>
<feature type="region of interest" description="Disordered" evidence="9">
    <location>
        <begin position="1576"/>
        <end position="1613"/>
    </location>
</feature>